<dbReference type="EMBL" id="JBDJNQ010000026">
    <property type="protein sequence ID" value="MEN5380754.1"/>
    <property type="molecule type" value="Genomic_DNA"/>
</dbReference>
<dbReference type="PROSITE" id="PS01124">
    <property type="entry name" value="HTH_ARAC_FAMILY_2"/>
    <property type="match status" value="1"/>
</dbReference>
<keyword evidence="2" id="KW-0238">DNA-binding</keyword>
<evidence type="ECO:0000256" key="3">
    <source>
        <dbReference type="ARBA" id="ARBA00023163"/>
    </source>
</evidence>
<dbReference type="Gene3D" id="1.10.10.60">
    <property type="entry name" value="Homeodomain-like"/>
    <property type="match status" value="1"/>
</dbReference>
<name>A0ABV0C4T9_9SPHI</name>
<evidence type="ECO:0000313" key="6">
    <source>
        <dbReference type="Proteomes" id="UP001409291"/>
    </source>
</evidence>
<keyword evidence="1" id="KW-0805">Transcription regulation</keyword>
<evidence type="ECO:0000256" key="1">
    <source>
        <dbReference type="ARBA" id="ARBA00023015"/>
    </source>
</evidence>
<dbReference type="PANTHER" id="PTHR47893:SF1">
    <property type="entry name" value="REGULATORY PROTEIN PCHR"/>
    <property type="match status" value="1"/>
</dbReference>
<accession>A0ABV0C4T9</accession>
<sequence>METSSKNSIQFSHTVTMDTDWRQDFIEKLGAKYLNQRQLVFHENLASGGSYLMEVIPGLTVLVVDLTFHQSISFTKVASSGDFCIAYYDISDQISIHKVNDTKNKVGYHSKLGMGLVDAGLSSTYIPPISERMYSFRLLISKQLLHKHLGNIVPESIVEKTYVKKNTIYFYSHIDSRTRVLLLKLKDRQYEDSSYELFLKGAALQAFGSLIERLSQQKFVVGKLSEFDVQQVVNSQIYLMQQLLEKFPGTEKLAEIACMSVTKYTRLFKKIYKCNPNSFFLSEKLLLAKEMVKSGQFNTIYEVAYALGYSKSDYFSAIYKKRYGVLPNEDFVSLRNCKEVAE</sequence>
<dbReference type="InterPro" id="IPR053142">
    <property type="entry name" value="PchR_regulatory_protein"/>
</dbReference>
<gene>
    <name evidence="5" type="ORF">ABE541_26060</name>
</gene>
<feature type="domain" description="HTH araC/xylS-type" evidence="4">
    <location>
        <begin position="234"/>
        <end position="333"/>
    </location>
</feature>
<proteinExistence type="predicted"/>
<keyword evidence="6" id="KW-1185">Reference proteome</keyword>
<dbReference type="Pfam" id="PF12833">
    <property type="entry name" value="HTH_18"/>
    <property type="match status" value="1"/>
</dbReference>
<dbReference type="Proteomes" id="UP001409291">
    <property type="component" value="Unassembled WGS sequence"/>
</dbReference>
<dbReference type="InterPro" id="IPR018062">
    <property type="entry name" value="HTH_AraC-typ_CS"/>
</dbReference>
<dbReference type="SMART" id="SM00342">
    <property type="entry name" value="HTH_ARAC"/>
    <property type="match status" value="1"/>
</dbReference>
<protein>
    <submittedName>
        <fullName evidence="5">Helix-turn-helix transcriptional regulator</fullName>
    </submittedName>
</protein>
<dbReference type="RefSeq" id="WP_346583697.1">
    <property type="nucleotide sequence ID" value="NZ_JBDJLH010000013.1"/>
</dbReference>
<keyword evidence="3" id="KW-0804">Transcription</keyword>
<dbReference type="SUPFAM" id="SSF46689">
    <property type="entry name" value="Homeodomain-like"/>
    <property type="match status" value="1"/>
</dbReference>
<organism evidence="5 6">
    <name type="scientific">Sphingobacterium kitahiroshimense</name>
    <dbReference type="NCBI Taxonomy" id="470446"/>
    <lineage>
        <taxon>Bacteria</taxon>
        <taxon>Pseudomonadati</taxon>
        <taxon>Bacteroidota</taxon>
        <taxon>Sphingobacteriia</taxon>
        <taxon>Sphingobacteriales</taxon>
        <taxon>Sphingobacteriaceae</taxon>
        <taxon>Sphingobacterium</taxon>
    </lineage>
</organism>
<evidence type="ECO:0000256" key="2">
    <source>
        <dbReference type="ARBA" id="ARBA00023125"/>
    </source>
</evidence>
<dbReference type="PROSITE" id="PS00041">
    <property type="entry name" value="HTH_ARAC_FAMILY_1"/>
    <property type="match status" value="1"/>
</dbReference>
<comment type="caution">
    <text evidence="5">The sequence shown here is derived from an EMBL/GenBank/DDBJ whole genome shotgun (WGS) entry which is preliminary data.</text>
</comment>
<dbReference type="InterPro" id="IPR018060">
    <property type="entry name" value="HTH_AraC"/>
</dbReference>
<evidence type="ECO:0000259" key="4">
    <source>
        <dbReference type="PROSITE" id="PS01124"/>
    </source>
</evidence>
<reference evidence="5 6" key="1">
    <citation type="submission" date="2024-04" db="EMBL/GenBank/DDBJ databases">
        <title>WGS of bacteria from Torrens River.</title>
        <authorList>
            <person name="Wyrsch E.R."/>
            <person name="Drigo B."/>
        </authorList>
    </citation>
    <scope>NUCLEOTIDE SEQUENCE [LARGE SCALE GENOMIC DNA]</scope>
    <source>
        <strain evidence="5 6">TWI391</strain>
    </source>
</reference>
<dbReference type="InterPro" id="IPR009057">
    <property type="entry name" value="Homeodomain-like_sf"/>
</dbReference>
<dbReference type="PANTHER" id="PTHR47893">
    <property type="entry name" value="REGULATORY PROTEIN PCHR"/>
    <property type="match status" value="1"/>
</dbReference>
<evidence type="ECO:0000313" key="5">
    <source>
        <dbReference type="EMBL" id="MEN5380754.1"/>
    </source>
</evidence>